<organism evidence="4 5">
    <name type="scientific">Saccharopolyspora hirsuta</name>
    <dbReference type="NCBI Taxonomy" id="1837"/>
    <lineage>
        <taxon>Bacteria</taxon>
        <taxon>Bacillati</taxon>
        <taxon>Actinomycetota</taxon>
        <taxon>Actinomycetes</taxon>
        <taxon>Pseudonocardiales</taxon>
        <taxon>Pseudonocardiaceae</taxon>
        <taxon>Saccharopolyspora</taxon>
    </lineage>
</organism>
<dbReference type="GO" id="GO:0005524">
    <property type="term" value="F:ATP binding"/>
    <property type="evidence" value="ECO:0007669"/>
    <property type="project" value="UniProtKB-KW"/>
</dbReference>
<evidence type="ECO:0000256" key="2">
    <source>
        <dbReference type="ARBA" id="ARBA00022840"/>
    </source>
</evidence>
<dbReference type="PANTHER" id="PTHR16305">
    <property type="entry name" value="TESTICULAR SOLUBLE ADENYLYL CYCLASE"/>
    <property type="match status" value="1"/>
</dbReference>
<dbReference type="EMBL" id="VWPH01000004">
    <property type="protein sequence ID" value="KAA5835261.1"/>
    <property type="molecule type" value="Genomic_DNA"/>
</dbReference>
<dbReference type="GO" id="GO:0004016">
    <property type="term" value="F:adenylate cyclase activity"/>
    <property type="evidence" value="ECO:0007669"/>
    <property type="project" value="TreeGrafter"/>
</dbReference>
<dbReference type="OrthoDB" id="4500249at2"/>
<feature type="region of interest" description="Disordered" evidence="3">
    <location>
        <begin position="262"/>
        <end position="289"/>
    </location>
</feature>
<evidence type="ECO:0000256" key="1">
    <source>
        <dbReference type="ARBA" id="ARBA00022741"/>
    </source>
</evidence>
<keyword evidence="2" id="KW-0067">ATP-binding</keyword>
<dbReference type="PANTHER" id="PTHR16305:SF35">
    <property type="entry name" value="TRANSCRIPTIONAL ACTIVATOR DOMAIN"/>
    <property type="match status" value="1"/>
</dbReference>
<proteinExistence type="predicted"/>
<dbReference type="AlphaFoldDB" id="A0A5M7C6G0"/>
<comment type="caution">
    <text evidence="4">The sequence shown here is derived from an EMBL/GenBank/DDBJ whole genome shotgun (WGS) entry which is preliminary data.</text>
</comment>
<accession>A0A5M7C6G0</accession>
<keyword evidence="1" id="KW-0547">Nucleotide-binding</keyword>
<protein>
    <submittedName>
        <fullName evidence="4">Uncharacterized protein</fullName>
    </submittedName>
</protein>
<evidence type="ECO:0000313" key="4">
    <source>
        <dbReference type="EMBL" id="KAA5835261.1"/>
    </source>
</evidence>
<dbReference type="Proteomes" id="UP000323946">
    <property type="component" value="Unassembled WGS sequence"/>
</dbReference>
<evidence type="ECO:0000313" key="5">
    <source>
        <dbReference type="Proteomes" id="UP000323946"/>
    </source>
</evidence>
<evidence type="ECO:0000256" key="3">
    <source>
        <dbReference type="SAM" id="MobiDB-lite"/>
    </source>
</evidence>
<reference evidence="4 5" key="1">
    <citation type="submission" date="2019-09" db="EMBL/GenBank/DDBJ databases">
        <title>Draft genome sequence of the thermophilic Saccharopolyspora hirsuta VKM Ac-666T.</title>
        <authorList>
            <person name="Lobastova T.G."/>
            <person name="Fokina V."/>
            <person name="Bragin E.Y."/>
            <person name="Shtratnikova V.Y."/>
            <person name="Starodumova I.P."/>
            <person name="Tarlachkov S.V."/>
            <person name="Donova M.V."/>
        </authorList>
    </citation>
    <scope>NUCLEOTIDE SEQUENCE [LARGE SCALE GENOMIC DNA]</scope>
    <source>
        <strain evidence="4 5">VKM Ac-666</strain>
    </source>
</reference>
<dbReference type="GO" id="GO:0005737">
    <property type="term" value="C:cytoplasm"/>
    <property type="evidence" value="ECO:0007669"/>
    <property type="project" value="TreeGrafter"/>
</dbReference>
<gene>
    <name evidence="4" type="ORF">F1721_10810</name>
</gene>
<sequence>MERLELGPLPLAKCAELLGLAEHDPELHRLHYESRGNPMYLLALAHTTGDEDCYEAFRWERLPRQVAELLSWELTALNEVEARVAGAAAVFGDEFELPALAEMTGLDPAECCATVQALIRRDLVRAANRTPTITFRHPVIRQAVYSNLDPCERSAVHSRALALRERRRASPVERALHIERSLSEHDARDLRTLIDAAEATLRSSPSVAARWLRKALGTLPAESSAERPRALLLLTEALALLGKLPESRAVLHELLQLLPPAPPEPAPAQSASERWWNASSATTRRRQRC</sequence>
<name>A0A5M7C6G0_SACHI</name>
<keyword evidence="5" id="KW-1185">Reference proteome</keyword>